<feature type="region of interest" description="Disordered" evidence="1">
    <location>
        <begin position="1"/>
        <end position="36"/>
    </location>
</feature>
<evidence type="ECO:0000313" key="3">
    <source>
        <dbReference type="Proteomes" id="UP000007305"/>
    </source>
</evidence>
<dbReference type="Proteomes" id="UP000007305">
    <property type="component" value="Chromosome 4"/>
</dbReference>
<dbReference type="EnsemblPlants" id="Zm00001eb164990_T001">
    <property type="protein sequence ID" value="Zm00001eb164990_P001"/>
    <property type="gene ID" value="Zm00001eb164990"/>
</dbReference>
<sequence>MHASGLTPRQARGEADLAHRPQISFQTRRQQPGKGRPCMCYCSGWLELEEVRRGGDQGLVLTVLSASRISWTGGTDACNFLLGNVIPLKFGYVGVVNHNQEAYHGLAHCWVVSQLAKELNMIVSEAVVVHTHWTGRMEHLPNNVYG</sequence>
<reference evidence="2" key="2">
    <citation type="submission" date="2019-07" db="EMBL/GenBank/DDBJ databases">
        <authorList>
            <person name="Seetharam A."/>
            <person name="Woodhouse M."/>
            <person name="Cannon E."/>
        </authorList>
    </citation>
    <scope>NUCLEOTIDE SEQUENCE [LARGE SCALE GENOMIC DNA]</scope>
    <source>
        <strain evidence="2">cv. B73</strain>
    </source>
</reference>
<organism evidence="2 3">
    <name type="scientific">Zea mays</name>
    <name type="common">Maize</name>
    <dbReference type="NCBI Taxonomy" id="4577"/>
    <lineage>
        <taxon>Eukaryota</taxon>
        <taxon>Viridiplantae</taxon>
        <taxon>Streptophyta</taxon>
        <taxon>Embryophyta</taxon>
        <taxon>Tracheophyta</taxon>
        <taxon>Spermatophyta</taxon>
        <taxon>Magnoliopsida</taxon>
        <taxon>Liliopsida</taxon>
        <taxon>Poales</taxon>
        <taxon>Poaceae</taxon>
        <taxon>PACMAD clade</taxon>
        <taxon>Panicoideae</taxon>
        <taxon>Andropogonodae</taxon>
        <taxon>Andropogoneae</taxon>
        <taxon>Tripsacinae</taxon>
        <taxon>Zea</taxon>
    </lineage>
</organism>
<dbReference type="AlphaFoldDB" id="A0A804NJF9"/>
<proteinExistence type="predicted"/>
<evidence type="ECO:0000313" key="2">
    <source>
        <dbReference type="EnsemblPlants" id="Zm00001eb164990_P001"/>
    </source>
</evidence>
<protein>
    <submittedName>
        <fullName evidence="2">Uncharacterized protein</fullName>
    </submittedName>
</protein>
<reference evidence="2" key="3">
    <citation type="submission" date="2021-05" db="UniProtKB">
        <authorList>
            <consortium name="EnsemblPlants"/>
        </authorList>
    </citation>
    <scope>IDENTIFICATION</scope>
    <source>
        <strain evidence="2">cv. B73</strain>
    </source>
</reference>
<reference evidence="3" key="1">
    <citation type="journal article" date="2009" name="Science">
        <title>The B73 maize genome: complexity, diversity, and dynamics.</title>
        <authorList>
            <person name="Schnable P.S."/>
            <person name="Ware D."/>
            <person name="Fulton R.S."/>
            <person name="Stein J.C."/>
            <person name="Wei F."/>
            <person name="Pasternak S."/>
            <person name="Liang C."/>
            <person name="Zhang J."/>
            <person name="Fulton L."/>
            <person name="Graves T.A."/>
            <person name="Minx P."/>
            <person name="Reily A.D."/>
            <person name="Courtney L."/>
            <person name="Kruchowski S.S."/>
            <person name="Tomlinson C."/>
            <person name="Strong C."/>
            <person name="Delehaunty K."/>
            <person name="Fronick C."/>
            <person name="Courtney B."/>
            <person name="Rock S.M."/>
            <person name="Belter E."/>
            <person name="Du F."/>
            <person name="Kim K."/>
            <person name="Abbott R.M."/>
            <person name="Cotton M."/>
            <person name="Levy A."/>
            <person name="Marchetto P."/>
            <person name="Ochoa K."/>
            <person name="Jackson S.M."/>
            <person name="Gillam B."/>
            <person name="Chen W."/>
            <person name="Yan L."/>
            <person name="Higginbotham J."/>
            <person name="Cardenas M."/>
            <person name="Waligorski J."/>
            <person name="Applebaum E."/>
            <person name="Phelps L."/>
            <person name="Falcone J."/>
            <person name="Kanchi K."/>
            <person name="Thane T."/>
            <person name="Scimone A."/>
            <person name="Thane N."/>
            <person name="Henke J."/>
            <person name="Wang T."/>
            <person name="Ruppert J."/>
            <person name="Shah N."/>
            <person name="Rotter K."/>
            <person name="Hodges J."/>
            <person name="Ingenthron E."/>
            <person name="Cordes M."/>
            <person name="Kohlberg S."/>
            <person name="Sgro J."/>
            <person name="Delgado B."/>
            <person name="Mead K."/>
            <person name="Chinwalla A."/>
            <person name="Leonard S."/>
            <person name="Crouse K."/>
            <person name="Collura K."/>
            <person name="Kudrna D."/>
            <person name="Currie J."/>
            <person name="He R."/>
            <person name="Angelova A."/>
            <person name="Rajasekar S."/>
            <person name="Mueller T."/>
            <person name="Lomeli R."/>
            <person name="Scara G."/>
            <person name="Ko A."/>
            <person name="Delaney K."/>
            <person name="Wissotski M."/>
            <person name="Lopez G."/>
            <person name="Campos D."/>
            <person name="Braidotti M."/>
            <person name="Ashley E."/>
            <person name="Golser W."/>
            <person name="Kim H."/>
            <person name="Lee S."/>
            <person name="Lin J."/>
            <person name="Dujmic Z."/>
            <person name="Kim W."/>
            <person name="Talag J."/>
            <person name="Zuccolo A."/>
            <person name="Fan C."/>
            <person name="Sebastian A."/>
            <person name="Kramer M."/>
            <person name="Spiegel L."/>
            <person name="Nascimento L."/>
            <person name="Zutavern T."/>
            <person name="Miller B."/>
            <person name="Ambroise C."/>
            <person name="Muller S."/>
            <person name="Spooner W."/>
            <person name="Narechania A."/>
            <person name="Ren L."/>
            <person name="Wei S."/>
            <person name="Kumari S."/>
            <person name="Faga B."/>
            <person name="Levy M.J."/>
            <person name="McMahan L."/>
            <person name="Van Buren P."/>
            <person name="Vaughn M.W."/>
            <person name="Ying K."/>
            <person name="Yeh C.-T."/>
            <person name="Emrich S.J."/>
            <person name="Jia Y."/>
            <person name="Kalyanaraman A."/>
            <person name="Hsia A.-P."/>
            <person name="Barbazuk W.B."/>
            <person name="Baucom R.S."/>
            <person name="Brutnell T.P."/>
            <person name="Carpita N.C."/>
            <person name="Chaparro C."/>
            <person name="Chia J.-M."/>
            <person name="Deragon J.-M."/>
            <person name="Estill J.C."/>
            <person name="Fu Y."/>
            <person name="Jeddeloh J.A."/>
            <person name="Han Y."/>
            <person name="Lee H."/>
            <person name="Li P."/>
            <person name="Lisch D.R."/>
            <person name="Liu S."/>
            <person name="Liu Z."/>
            <person name="Nagel D.H."/>
            <person name="McCann M.C."/>
            <person name="SanMiguel P."/>
            <person name="Myers A.M."/>
            <person name="Nettleton D."/>
            <person name="Nguyen J."/>
            <person name="Penning B.W."/>
            <person name="Ponnala L."/>
            <person name="Schneider K.L."/>
            <person name="Schwartz D.C."/>
            <person name="Sharma A."/>
            <person name="Soderlund C."/>
            <person name="Springer N.M."/>
            <person name="Sun Q."/>
            <person name="Wang H."/>
            <person name="Waterman M."/>
            <person name="Westerman R."/>
            <person name="Wolfgruber T.K."/>
            <person name="Yang L."/>
            <person name="Yu Y."/>
            <person name="Zhang L."/>
            <person name="Zhou S."/>
            <person name="Zhu Q."/>
            <person name="Bennetzen J.L."/>
            <person name="Dawe R.K."/>
            <person name="Jiang J."/>
            <person name="Jiang N."/>
            <person name="Presting G.G."/>
            <person name="Wessler S.R."/>
            <person name="Aluru S."/>
            <person name="Martienssen R.A."/>
            <person name="Clifton S.W."/>
            <person name="McCombie W.R."/>
            <person name="Wing R.A."/>
            <person name="Wilson R.K."/>
        </authorList>
    </citation>
    <scope>NUCLEOTIDE SEQUENCE [LARGE SCALE GENOMIC DNA]</scope>
    <source>
        <strain evidence="3">cv. B73</strain>
    </source>
</reference>
<accession>A0A804NJF9</accession>
<name>A0A804NJF9_MAIZE</name>
<evidence type="ECO:0000256" key="1">
    <source>
        <dbReference type="SAM" id="MobiDB-lite"/>
    </source>
</evidence>
<dbReference type="InParanoid" id="A0A804NJF9"/>
<keyword evidence="3" id="KW-1185">Reference proteome</keyword>
<dbReference type="Gramene" id="Zm00001eb164990_T001">
    <property type="protein sequence ID" value="Zm00001eb164990_P001"/>
    <property type="gene ID" value="Zm00001eb164990"/>
</dbReference>